<comment type="caution">
    <text evidence="2">The sequence shown here is derived from an EMBL/GenBank/DDBJ whole genome shotgun (WGS) entry which is preliminary data.</text>
</comment>
<keyword evidence="3" id="KW-1185">Reference proteome</keyword>
<dbReference type="EMBL" id="JAVKGT010000008">
    <property type="protein sequence ID" value="MDR5711432.1"/>
    <property type="molecule type" value="Genomic_DNA"/>
</dbReference>
<feature type="compositionally biased region" description="Acidic residues" evidence="1">
    <location>
        <begin position="36"/>
        <end position="45"/>
    </location>
</feature>
<reference evidence="3" key="1">
    <citation type="submission" date="2023-07" db="EMBL/GenBank/DDBJ databases">
        <title>Description of three actinobacteria isolated from air of manufacturing shop in a pharmaceutical factory.</title>
        <authorList>
            <person name="Zhang D.-F."/>
        </authorList>
    </citation>
    <scope>NUCLEOTIDE SEQUENCE [LARGE SCALE GENOMIC DNA]</scope>
    <source>
        <strain evidence="3">CCTCC AB 207010</strain>
    </source>
</reference>
<feature type="compositionally biased region" description="Polar residues" evidence="1">
    <location>
        <begin position="1"/>
        <end position="18"/>
    </location>
</feature>
<accession>A0ABU1FRY5</accession>
<feature type="region of interest" description="Disordered" evidence="1">
    <location>
        <begin position="1"/>
        <end position="45"/>
    </location>
</feature>
<gene>
    <name evidence="2" type="ORF">RH857_04690</name>
</gene>
<evidence type="ECO:0000313" key="2">
    <source>
        <dbReference type="EMBL" id="MDR5711432.1"/>
    </source>
</evidence>
<dbReference type="Proteomes" id="UP001260872">
    <property type="component" value="Unassembled WGS sequence"/>
</dbReference>
<evidence type="ECO:0000313" key="3">
    <source>
        <dbReference type="Proteomes" id="UP001260872"/>
    </source>
</evidence>
<organism evidence="2 3">
    <name type="scientific">Nesterenkonia flava</name>
    <dbReference type="NCBI Taxonomy" id="469799"/>
    <lineage>
        <taxon>Bacteria</taxon>
        <taxon>Bacillati</taxon>
        <taxon>Actinomycetota</taxon>
        <taxon>Actinomycetes</taxon>
        <taxon>Micrococcales</taxon>
        <taxon>Micrococcaceae</taxon>
        <taxon>Nesterenkonia</taxon>
    </lineage>
</organism>
<evidence type="ECO:0000256" key="1">
    <source>
        <dbReference type="SAM" id="MobiDB-lite"/>
    </source>
</evidence>
<name>A0ABU1FRY5_9MICC</name>
<proteinExistence type="predicted"/>
<sequence>MKSTEPSADPNLTANEGTIQVIMSPKLGESKGMAEPELEVDPTED</sequence>
<protein>
    <submittedName>
        <fullName evidence="2">Uncharacterized protein</fullName>
    </submittedName>
</protein>
<dbReference type="RefSeq" id="WP_310536814.1">
    <property type="nucleotide sequence ID" value="NZ_BAAAOC010000022.1"/>
</dbReference>